<evidence type="ECO:0000256" key="1">
    <source>
        <dbReference type="ARBA" id="ARBA00002190"/>
    </source>
</evidence>
<gene>
    <name evidence="7" type="ORF">SULYE_0368</name>
</gene>
<dbReference type="Pfam" id="PF00872">
    <property type="entry name" value="Transposase_mut"/>
    <property type="match status" value="1"/>
</dbReference>
<accession>C4FII3</accession>
<evidence type="ECO:0000256" key="5">
    <source>
        <dbReference type="ARBA" id="ARBA00023172"/>
    </source>
</evidence>
<dbReference type="PANTHER" id="PTHR33217:SF7">
    <property type="entry name" value="TRANSPOSASE FOR INSERTION SEQUENCE ELEMENT IS1081"/>
    <property type="match status" value="1"/>
</dbReference>
<dbReference type="Proteomes" id="UP000005540">
    <property type="component" value="Unassembled WGS sequence"/>
</dbReference>
<evidence type="ECO:0000256" key="2">
    <source>
        <dbReference type="ARBA" id="ARBA00010961"/>
    </source>
</evidence>
<comment type="caution">
    <text evidence="7">The sequence shown here is derived from an EMBL/GenBank/DDBJ whole genome shotgun (WGS) entry which is preliminary data.</text>
</comment>
<dbReference type="InterPro" id="IPR001207">
    <property type="entry name" value="Transposase_mutator"/>
</dbReference>
<evidence type="ECO:0000313" key="8">
    <source>
        <dbReference type="Proteomes" id="UP000005540"/>
    </source>
</evidence>
<keyword evidence="6" id="KW-0814">Transposable element</keyword>
<organism evidence="7 8">
    <name type="scientific">Sulfurihydrogenibium yellowstonense SS-5</name>
    <dbReference type="NCBI Taxonomy" id="432331"/>
    <lineage>
        <taxon>Bacteria</taxon>
        <taxon>Pseudomonadati</taxon>
        <taxon>Aquificota</taxon>
        <taxon>Aquificia</taxon>
        <taxon>Aquificales</taxon>
        <taxon>Hydrogenothermaceae</taxon>
        <taxon>Sulfurihydrogenibium</taxon>
    </lineage>
</organism>
<dbReference type="GO" id="GO:0004803">
    <property type="term" value="F:transposase activity"/>
    <property type="evidence" value="ECO:0007669"/>
    <property type="project" value="UniProtKB-UniRule"/>
</dbReference>
<reference evidence="7 8" key="1">
    <citation type="submission" date="2009-04" db="EMBL/GenBank/DDBJ databases">
        <authorList>
            <person name="Reysenbach A.-L."/>
            <person name="Heidelberg J.F."/>
            <person name="Nelson W.C."/>
        </authorList>
    </citation>
    <scope>NUCLEOTIDE SEQUENCE [LARGE SCALE GENOMIC DNA]</scope>
    <source>
        <strain evidence="7 8">SS-5</strain>
    </source>
</reference>
<comment type="similarity">
    <text evidence="2 6">Belongs to the transposase mutator family.</text>
</comment>
<dbReference type="PANTHER" id="PTHR33217">
    <property type="entry name" value="TRANSPOSASE FOR INSERTION SEQUENCE ELEMENT IS1081"/>
    <property type="match status" value="1"/>
</dbReference>
<evidence type="ECO:0000313" key="7">
    <source>
        <dbReference type="EMBL" id="EEP61117.1"/>
    </source>
</evidence>
<dbReference type="GO" id="GO:0003677">
    <property type="term" value="F:DNA binding"/>
    <property type="evidence" value="ECO:0007669"/>
    <property type="project" value="UniProtKB-UniRule"/>
</dbReference>
<dbReference type="EMBL" id="ABZS01000023">
    <property type="protein sequence ID" value="EEP61117.1"/>
    <property type="molecule type" value="Genomic_DNA"/>
</dbReference>
<dbReference type="AlphaFoldDB" id="C4FII3"/>
<keyword evidence="3 6" id="KW-0815">Transposition</keyword>
<name>C4FII3_9AQUI</name>
<evidence type="ECO:0000256" key="6">
    <source>
        <dbReference type="RuleBase" id="RU365089"/>
    </source>
</evidence>
<sequence>MLIVSDDFPSISKAIETLFPYTDHQLCLVVHLQRNVKSQMGKEDSQTFNKELKNIKENSLDYEDGLEKLDDLCNRFKSKYPNFIKHIQSNKER</sequence>
<proteinExistence type="inferred from homology"/>
<comment type="function">
    <text evidence="1 6">Required for the transposition of the insertion element.</text>
</comment>
<evidence type="ECO:0000256" key="4">
    <source>
        <dbReference type="ARBA" id="ARBA00023125"/>
    </source>
</evidence>
<keyword evidence="8" id="KW-1185">Reference proteome</keyword>
<keyword evidence="4 6" id="KW-0238">DNA-binding</keyword>
<protein>
    <recommendedName>
        <fullName evidence="6">Mutator family transposase</fullName>
    </recommendedName>
</protein>
<keyword evidence="5 6" id="KW-0233">DNA recombination</keyword>
<evidence type="ECO:0000256" key="3">
    <source>
        <dbReference type="ARBA" id="ARBA00022578"/>
    </source>
</evidence>
<dbReference type="GO" id="GO:0006313">
    <property type="term" value="P:DNA transposition"/>
    <property type="evidence" value="ECO:0007669"/>
    <property type="project" value="UniProtKB-UniRule"/>
</dbReference>